<gene>
    <name evidence="3" type="ORF">L201_006208</name>
</gene>
<dbReference type="AlphaFoldDB" id="A0AAX4K3C3"/>
<evidence type="ECO:0000313" key="4">
    <source>
        <dbReference type="Proteomes" id="UP001355207"/>
    </source>
</evidence>
<dbReference type="EMBL" id="CP144105">
    <property type="protein sequence ID" value="WWC91265.1"/>
    <property type="molecule type" value="Genomic_DNA"/>
</dbReference>
<accession>A0AAX4K3C3</accession>
<dbReference type="RefSeq" id="XP_066078027.1">
    <property type="nucleotide sequence ID" value="XM_066221930.1"/>
</dbReference>
<protein>
    <submittedName>
        <fullName evidence="3">Uncharacterized protein</fullName>
    </submittedName>
</protein>
<feature type="compositionally biased region" description="Basic and acidic residues" evidence="2">
    <location>
        <begin position="137"/>
        <end position="165"/>
    </location>
</feature>
<keyword evidence="4" id="KW-1185">Reference proteome</keyword>
<name>A0AAX4K3C3_9TREE</name>
<feature type="region of interest" description="Disordered" evidence="2">
    <location>
        <begin position="76"/>
        <end position="184"/>
    </location>
</feature>
<evidence type="ECO:0000256" key="1">
    <source>
        <dbReference type="SAM" id="Coils"/>
    </source>
</evidence>
<reference evidence="3 4" key="1">
    <citation type="submission" date="2024-01" db="EMBL/GenBank/DDBJ databases">
        <title>Comparative genomics of Cryptococcus and Kwoniella reveals pathogenesis evolution and contrasting modes of karyotype evolution via chromosome fusion or intercentromeric recombination.</title>
        <authorList>
            <person name="Coelho M.A."/>
            <person name="David-Palma M."/>
            <person name="Shea T."/>
            <person name="Bowers K."/>
            <person name="McGinley-Smith S."/>
            <person name="Mohammad A.W."/>
            <person name="Gnirke A."/>
            <person name="Yurkov A.M."/>
            <person name="Nowrousian M."/>
            <person name="Sun S."/>
            <person name="Cuomo C.A."/>
            <person name="Heitman J."/>
        </authorList>
    </citation>
    <scope>NUCLEOTIDE SEQUENCE [LARGE SCALE GENOMIC DNA]</scope>
    <source>
        <strain evidence="3 4">CBS 6074</strain>
    </source>
</reference>
<feature type="compositionally biased region" description="Basic and acidic residues" evidence="2">
    <location>
        <begin position="90"/>
        <end position="129"/>
    </location>
</feature>
<proteinExistence type="predicted"/>
<evidence type="ECO:0000313" key="3">
    <source>
        <dbReference type="EMBL" id="WWC91265.1"/>
    </source>
</evidence>
<dbReference type="GeneID" id="91096877"/>
<sequence>MMDVIGKTQKQILVESSEEAIEKLREAENKAIENIEAGSSPLNLIFLIERGLSEEPDKEETAKVIRLLEEICISPDIGGGVLDESGNSQEGKKDAIAPKPEYDDGWGEGRSEGDETQSKQENNGRKIESQSRPLGGWRERERKKQEEAERMRSENGKKVGKDRNCIKPVKMNFNDYLHNNQAKK</sequence>
<organism evidence="3 4">
    <name type="scientific">Kwoniella dendrophila CBS 6074</name>
    <dbReference type="NCBI Taxonomy" id="1295534"/>
    <lineage>
        <taxon>Eukaryota</taxon>
        <taxon>Fungi</taxon>
        <taxon>Dikarya</taxon>
        <taxon>Basidiomycota</taxon>
        <taxon>Agaricomycotina</taxon>
        <taxon>Tremellomycetes</taxon>
        <taxon>Tremellales</taxon>
        <taxon>Cryptococcaceae</taxon>
        <taxon>Kwoniella</taxon>
    </lineage>
</organism>
<keyword evidence="1" id="KW-0175">Coiled coil</keyword>
<feature type="coiled-coil region" evidence="1">
    <location>
        <begin position="7"/>
        <end position="34"/>
    </location>
</feature>
<dbReference type="Proteomes" id="UP001355207">
    <property type="component" value="Chromosome 8"/>
</dbReference>
<evidence type="ECO:0000256" key="2">
    <source>
        <dbReference type="SAM" id="MobiDB-lite"/>
    </source>
</evidence>